<evidence type="ECO:0000259" key="2">
    <source>
        <dbReference type="Pfam" id="PF13436"/>
    </source>
</evidence>
<dbReference type="EMBL" id="WINI01000005">
    <property type="protein sequence ID" value="MQR01168.1"/>
    <property type="molecule type" value="Genomic_DNA"/>
</dbReference>
<gene>
    <name evidence="3" type="ORF">GEV47_10815</name>
</gene>
<evidence type="ECO:0000313" key="3">
    <source>
        <dbReference type="EMBL" id="MQR01168.1"/>
    </source>
</evidence>
<dbReference type="Proteomes" id="UP000451565">
    <property type="component" value="Unassembled WGS sequence"/>
</dbReference>
<dbReference type="OrthoDB" id="5573966at2"/>
<dbReference type="PROSITE" id="PS51257">
    <property type="entry name" value="PROKAR_LIPOPROTEIN"/>
    <property type="match status" value="1"/>
</dbReference>
<feature type="domain" description="Glycine-zipper-containing OmpA-like membrane" evidence="2">
    <location>
        <begin position="71"/>
        <end position="110"/>
    </location>
</feature>
<dbReference type="RefSeq" id="WP_153234804.1">
    <property type="nucleotide sequence ID" value="NZ_WINI01000005.1"/>
</dbReference>
<organism evidence="3 4">
    <name type="scientific">Glaciimonas soli</name>
    <dbReference type="NCBI Taxonomy" id="2590999"/>
    <lineage>
        <taxon>Bacteria</taxon>
        <taxon>Pseudomonadati</taxon>
        <taxon>Pseudomonadota</taxon>
        <taxon>Betaproteobacteria</taxon>
        <taxon>Burkholderiales</taxon>
        <taxon>Oxalobacteraceae</taxon>
        <taxon>Glaciimonas</taxon>
    </lineage>
</organism>
<dbReference type="Pfam" id="PF13436">
    <property type="entry name" value="Gly-zipper_OmpA"/>
    <property type="match status" value="1"/>
</dbReference>
<proteinExistence type="predicted"/>
<feature type="region of interest" description="Disordered" evidence="1">
    <location>
        <begin position="151"/>
        <end position="189"/>
    </location>
</feature>
<dbReference type="InterPro" id="IPR025693">
    <property type="entry name" value="Gly-zipper_OmpA-like_dom"/>
</dbReference>
<accession>A0A843YUI8</accession>
<keyword evidence="4" id="KW-1185">Reference proteome</keyword>
<dbReference type="AlphaFoldDB" id="A0A843YUI8"/>
<comment type="caution">
    <text evidence="3">The sequence shown here is derived from an EMBL/GenBank/DDBJ whole genome shotgun (WGS) entry which is preliminary data.</text>
</comment>
<evidence type="ECO:0000256" key="1">
    <source>
        <dbReference type="SAM" id="MobiDB-lite"/>
    </source>
</evidence>
<name>A0A843YUI8_9BURK</name>
<sequence length="189" mass="19210">MNKPMKILAASAAVLLGGCVGVPTGPNVMAMPGTGKSYGQFQNDDASCRQEAQMRVGPNAGQATADNATGTAVAGTLIGATVGALIGAASHNAGQGAAIGAGVGLLGGSSVASDNANRSGASLQRTYNNIYTQCMYAKGNQVPVPAGYVRSRPAPGYYNQQPPPDYYQQQRPAPGQGSYYNVPPDYVPN</sequence>
<feature type="compositionally biased region" description="Low complexity" evidence="1">
    <location>
        <begin position="155"/>
        <end position="174"/>
    </location>
</feature>
<protein>
    <submittedName>
        <fullName evidence="3">Glycine zipper family protein</fullName>
    </submittedName>
</protein>
<evidence type="ECO:0000313" key="4">
    <source>
        <dbReference type="Proteomes" id="UP000451565"/>
    </source>
</evidence>
<reference evidence="3 4" key="1">
    <citation type="submission" date="2019-10" db="EMBL/GenBank/DDBJ databases">
        <title>Glaciimonas soli sp. nov., a psychrophilic bacterium isolated from the forest soil of a high elevation mountain in Taiwan.</title>
        <authorList>
            <person name="Wang L.-T."/>
            <person name="Shieh W.Y."/>
        </authorList>
    </citation>
    <scope>NUCLEOTIDE SEQUENCE [LARGE SCALE GENOMIC DNA]</scope>
    <source>
        <strain evidence="3 4">GS1</strain>
    </source>
</reference>